<proteinExistence type="inferred from homology"/>
<dbReference type="SUPFAM" id="SSF51735">
    <property type="entry name" value="NAD(P)-binding Rossmann-fold domains"/>
    <property type="match status" value="1"/>
</dbReference>
<dbReference type="PANTHER" id="PTHR43725">
    <property type="entry name" value="UDP-GLUCOSE 4-EPIMERASE"/>
    <property type="match status" value="1"/>
</dbReference>
<feature type="domain" description="NAD-dependent epimerase/dehydratase" evidence="6">
    <location>
        <begin position="23"/>
        <end position="233"/>
    </location>
</feature>
<keyword evidence="8" id="KW-1185">Reference proteome</keyword>
<reference evidence="7 8" key="1">
    <citation type="submission" date="2019-06" db="EMBL/GenBank/DDBJ databases">
        <authorList>
            <person name="Jiang L."/>
        </authorList>
    </citation>
    <scope>NUCLEOTIDE SEQUENCE [LARGE SCALE GENOMIC DNA]</scope>
    <source>
        <strain evidence="7 8">YIM 48858</strain>
    </source>
</reference>
<dbReference type="Gene3D" id="3.40.50.720">
    <property type="entry name" value="NAD(P)-binding Rossmann-like Domain"/>
    <property type="match status" value="1"/>
</dbReference>
<dbReference type="PANTHER" id="PTHR43725:SF53">
    <property type="entry name" value="UDP-ARABINOSE 4-EPIMERASE 1"/>
    <property type="match status" value="1"/>
</dbReference>
<evidence type="ECO:0000313" key="7">
    <source>
        <dbReference type="EMBL" id="TNC71388.1"/>
    </source>
</evidence>
<evidence type="ECO:0000256" key="3">
    <source>
        <dbReference type="ARBA" id="ARBA00018569"/>
    </source>
</evidence>
<evidence type="ECO:0000259" key="6">
    <source>
        <dbReference type="Pfam" id="PF01370"/>
    </source>
</evidence>
<dbReference type="GO" id="GO:0033499">
    <property type="term" value="P:galactose catabolic process via UDP-galactose, Leloir pathway"/>
    <property type="evidence" value="ECO:0007669"/>
    <property type="project" value="TreeGrafter"/>
</dbReference>
<sequence>MPLRGGRGTLAACEPRGGRLGRILVTGSHGLVGRELVAALEAQGHEVVPFDRRHDGSDLRDVESVARALQGCEGVFHLAAVSRVAWGEEDSALCHAINVDGTAVLLRAALDRSEAPWVVFASSREVYGNPPEVPVREDMPRAPVNAYGRSKRDGELLFEEAMAKGLRAALVRLSNVYGTEHDHPSRAVPSLLWRAMQDEDLLLTGSDVFFDFVHVEDCVKGLLRAAQALREGRSLPPLHLVTGVPTSLLELAQAAVRVTGSGSRIVVQPARSFDVEGFCGNPAQAEAVLGFRPRIGLEEGLGRLRDRLAARGRGPDAFSLSELT</sequence>
<dbReference type="Pfam" id="PF01370">
    <property type="entry name" value="Epimerase"/>
    <property type="match status" value="1"/>
</dbReference>
<dbReference type="OrthoDB" id="9801785at2"/>
<dbReference type="AlphaFoldDB" id="A0A5C4NDJ9"/>
<accession>A0A5C4NDJ9</accession>
<evidence type="ECO:0000256" key="4">
    <source>
        <dbReference type="ARBA" id="ARBA00031367"/>
    </source>
</evidence>
<comment type="caution">
    <text evidence="7">The sequence shown here is derived from an EMBL/GenBank/DDBJ whole genome shotgun (WGS) entry which is preliminary data.</text>
</comment>
<gene>
    <name evidence="7" type="ORF">FHG71_11575</name>
</gene>
<organism evidence="7 8">
    <name type="scientific">Rubellimicrobium roseum</name>
    <dbReference type="NCBI Taxonomy" id="687525"/>
    <lineage>
        <taxon>Bacteria</taxon>
        <taxon>Pseudomonadati</taxon>
        <taxon>Pseudomonadota</taxon>
        <taxon>Alphaproteobacteria</taxon>
        <taxon>Rhodobacterales</taxon>
        <taxon>Roseobacteraceae</taxon>
        <taxon>Rubellimicrobium</taxon>
    </lineage>
</organism>
<dbReference type="InterPro" id="IPR001509">
    <property type="entry name" value="Epimerase_deHydtase"/>
</dbReference>
<evidence type="ECO:0000313" key="8">
    <source>
        <dbReference type="Proteomes" id="UP000305709"/>
    </source>
</evidence>
<dbReference type="EMBL" id="VDFV01000014">
    <property type="protein sequence ID" value="TNC71388.1"/>
    <property type="molecule type" value="Genomic_DNA"/>
</dbReference>
<evidence type="ECO:0000256" key="1">
    <source>
        <dbReference type="ARBA" id="ARBA00004947"/>
    </source>
</evidence>
<comment type="pathway">
    <text evidence="1">Carbohydrate metabolism; galactose metabolism.</text>
</comment>
<dbReference type="InterPro" id="IPR036291">
    <property type="entry name" value="NAD(P)-bd_dom_sf"/>
</dbReference>
<protein>
    <recommendedName>
        <fullName evidence="3">UDP-glucose 4-epimerase</fullName>
    </recommendedName>
    <alternativeName>
        <fullName evidence="5">Galactowaldenase</fullName>
    </alternativeName>
    <alternativeName>
        <fullName evidence="4">UDP-galactose 4-epimerase</fullName>
    </alternativeName>
</protein>
<evidence type="ECO:0000256" key="2">
    <source>
        <dbReference type="ARBA" id="ARBA00007637"/>
    </source>
</evidence>
<evidence type="ECO:0000256" key="5">
    <source>
        <dbReference type="ARBA" id="ARBA00033067"/>
    </source>
</evidence>
<comment type="similarity">
    <text evidence="2">Belongs to the NAD(P)-dependent epimerase/dehydratase family.</text>
</comment>
<name>A0A5C4NDJ9_9RHOB</name>
<dbReference type="Proteomes" id="UP000305709">
    <property type="component" value="Unassembled WGS sequence"/>
</dbReference>